<dbReference type="Proteomes" id="UP000770661">
    <property type="component" value="Unassembled WGS sequence"/>
</dbReference>
<keyword evidence="2" id="KW-1185">Reference proteome</keyword>
<accession>A0A8J5D354</accession>
<dbReference type="EMBL" id="JACEEZ010000621">
    <property type="protein sequence ID" value="KAG0729961.1"/>
    <property type="molecule type" value="Genomic_DNA"/>
</dbReference>
<protein>
    <submittedName>
        <fullName evidence="1">Uncharacterized protein</fullName>
    </submittedName>
</protein>
<name>A0A8J5D354_CHIOP</name>
<gene>
    <name evidence="1" type="ORF">GWK47_029240</name>
</gene>
<dbReference type="AlphaFoldDB" id="A0A8J5D354"/>
<sequence length="174" mass="19374">MTVSSNVFVVLTISKKTIRAAQGLHDMLECSIARHISQISDTDIGSPAWAEKVAASVPNSRRFLSTSEAFVENVRRAHFLACIGGRTDWRGTRKDPLENGWYARLQEHQMKNPVAEHEQTIDCRLRGLDNDKKGTLPRLGFKPAQKPNLQASYEVAYQCIDQGEGFAFVSGQPS</sequence>
<reference evidence="1" key="1">
    <citation type="submission" date="2020-07" db="EMBL/GenBank/DDBJ databases">
        <title>The High-quality genome of the commercially important snow crab, Chionoecetes opilio.</title>
        <authorList>
            <person name="Jeong J.-H."/>
            <person name="Ryu S."/>
        </authorList>
    </citation>
    <scope>NUCLEOTIDE SEQUENCE</scope>
    <source>
        <strain evidence="1">MADBK_172401_WGS</strain>
        <tissue evidence="1">Digestive gland</tissue>
    </source>
</reference>
<evidence type="ECO:0000313" key="2">
    <source>
        <dbReference type="Proteomes" id="UP000770661"/>
    </source>
</evidence>
<organism evidence="1 2">
    <name type="scientific">Chionoecetes opilio</name>
    <name type="common">Atlantic snow crab</name>
    <name type="synonym">Cancer opilio</name>
    <dbReference type="NCBI Taxonomy" id="41210"/>
    <lineage>
        <taxon>Eukaryota</taxon>
        <taxon>Metazoa</taxon>
        <taxon>Ecdysozoa</taxon>
        <taxon>Arthropoda</taxon>
        <taxon>Crustacea</taxon>
        <taxon>Multicrustacea</taxon>
        <taxon>Malacostraca</taxon>
        <taxon>Eumalacostraca</taxon>
        <taxon>Eucarida</taxon>
        <taxon>Decapoda</taxon>
        <taxon>Pleocyemata</taxon>
        <taxon>Brachyura</taxon>
        <taxon>Eubrachyura</taxon>
        <taxon>Majoidea</taxon>
        <taxon>Majidae</taxon>
        <taxon>Chionoecetes</taxon>
    </lineage>
</organism>
<evidence type="ECO:0000313" key="1">
    <source>
        <dbReference type="EMBL" id="KAG0729961.1"/>
    </source>
</evidence>
<proteinExistence type="predicted"/>
<comment type="caution">
    <text evidence="1">The sequence shown here is derived from an EMBL/GenBank/DDBJ whole genome shotgun (WGS) entry which is preliminary data.</text>
</comment>